<evidence type="ECO:0000313" key="1">
    <source>
        <dbReference type="EMBL" id="CAL5025189.1"/>
    </source>
</evidence>
<keyword evidence="2" id="KW-1185">Reference proteome</keyword>
<name>A0ABC9CS90_9POAL</name>
<gene>
    <name evidence="1" type="ORF">URODEC1_LOCUS77954</name>
</gene>
<dbReference type="AlphaFoldDB" id="A0ABC9CS90"/>
<dbReference type="Proteomes" id="UP001497457">
    <property type="component" value="Chromosome 30rd"/>
</dbReference>
<sequence>MHASASATGEKLLQAMIWIHAAVRLVEQWTPEVWAACCGIGAGHHLPEARIEGGKTGHVSSSFCFFLSLWSIAVVD</sequence>
<organism evidence="1 2">
    <name type="scientific">Urochloa decumbens</name>
    <dbReference type="NCBI Taxonomy" id="240449"/>
    <lineage>
        <taxon>Eukaryota</taxon>
        <taxon>Viridiplantae</taxon>
        <taxon>Streptophyta</taxon>
        <taxon>Embryophyta</taxon>
        <taxon>Tracheophyta</taxon>
        <taxon>Spermatophyta</taxon>
        <taxon>Magnoliopsida</taxon>
        <taxon>Liliopsida</taxon>
        <taxon>Poales</taxon>
        <taxon>Poaceae</taxon>
        <taxon>PACMAD clade</taxon>
        <taxon>Panicoideae</taxon>
        <taxon>Panicodae</taxon>
        <taxon>Paniceae</taxon>
        <taxon>Melinidinae</taxon>
        <taxon>Urochloa</taxon>
    </lineage>
</organism>
<accession>A0ABC9CS90</accession>
<protein>
    <submittedName>
        <fullName evidence="1">Uncharacterized protein</fullName>
    </submittedName>
</protein>
<proteinExistence type="predicted"/>
<dbReference type="EMBL" id="OZ075140">
    <property type="protein sequence ID" value="CAL5025189.1"/>
    <property type="molecule type" value="Genomic_DNA"/>
</dbReference>
<reference evidence="1" key="1">
    <citation type="submission" date="2024-10" db="EMBL/GenBank/DDBJ databases">
        <authorList>
            <person name="Ryan C."/>
        </authorList>
    </citation>
    <scope>NUCLEOTIDE SEQUENCE [LARGE SCALE GENOMIC DNA]</scope>
</reference>
<evidence type="ECO:0000313" key="2">
    <source>
        <dbReference type="Proteomes" id="UP001497457"/>
    </source>
</evidence>